<name>A0A6G2DBH4_STREE</name>
<dbReference type="SUPFAM" id="SSF46689">
    <property type="entry name" value="Homeodomain-like"/>
    <property type="match status" value="1"/>
</dbReference>
<dbReference type="PROSITE" id="PS01124">
    <property type="entry name" value="HTH_ARAC_FAMILY_2"/>
    <property type="match status" value="1"/>
</dbReference>
<dbReference type="InterPro" id="IPR020449">
    <property type="entry name" value="Tscrpt_reg_AraC-type_HTH"/>
</dbReference>
<feature type="domain" description="HTH araC/xylS-type" evidence="4">
    <location>
        <begin position="1"/>
        <end position="37"/>
    </location>
</feature>
<sequence length="40" mass="4797">DLKIYEIAEKVGFEDMNYFTQRFKQIAGVTPRQFKKGEDR</sequence>
<evidence type="ECO:0000313" key="6">
    <source>
        <dbReference type="Proteomes" id="UP000483094"/>
    </source>
</evidence>
<evidence type="ECO:0000256" key="2">
    <source>
        <dbReference type="ARBA" id="ARBA00023125"/>
    </source>
</evidence>
<dbReference type="InterPro" id="IPR009057">
    <property type="entry name" value="Homeodomain-like_sf"/>
</dbReference>
<keyword evidence="2" id="KW-0238">DNA-binding</keyword>
<evidence type="ECO:0000259" key="4">
    <source>
        <dbReference type="PROSITE" id="PS01124"/>
    </source>
</evidence>
<dbReference type="Gene3D" id="1.10.10.60">
    <property type="entry name" value="Homeodomain-like"/>
    <property type="match status" value="1"/>
</dbReference>
<gene>
    <name evidence="5" type="ORF">GM540_07785</name>
</gene>
<dbReference type="Pfam" id="PF00165">
    <property type="entry name" value="HTH_AraC"/>
    <property type="match status" value="1"/>
</dbReference>
<dbReference type="GO" id="GO:0003700">
    <property type="term" value="F:DNA-binding transcription factor activity"/>
    <property type="evidence" value="ECO:0007669"/>
    <property type="project" value="InterPro"/>
</dbReference>
<dbReference type="Proteomes" id="UP000483094">
    <property type="component" value="Unassembled WGS sequence"/>
</dbReference>
<comment type="caution">
    <text evidence="5">The sequence shown here is derived from an EMBL/GenBank/DDBJ whole genome shotgun (WGS) entry which is preliminary data.</text>
</comment>
<organism evidence="5 6">
    <name type="scientific">Streptococcus pneumoniae</name>
    <dbReference type="NCBI Taxonomy" id="1313"/>
    <lineage>
        <taxon>Bacteria</taxon>
        <taxon>Bacillati</taxon>
        <taxon>Bacillota</taxon>
        <taxon>Bacilli</taxon>
        <taxon>Lactobacillales</taxon>
        <taxon>Streptococcaceae</taxon>
        <taxon>Streptococcus</taxon>
    </lineage>
</organism>
<dbReference type="GO" id="GO:0043565">
    <property type="term" value="F:sequence-specific DNA binding"/>
    <property type="evidence" value="ECO:0007669"/>
    <property type="project" value="InterPro"/>
</dbReference>
<dbReference type="InterPro" id="IPR018060">
    <property type="entry name" value="HTH_AraC"/>
</dbReference>
<accession>A0A6G2DBH4</accession>
<dbReference type="PRINTS" id="PR00032">
    <property type="entry name" value="HTHARAC"/>
</dbReference>
<reference evidence="5 6" key="1">
    <citation type="submission" date="2019-11" db="EMBL/GenBank/DDBJ databases">
        <title>Growth characteristics of pneumococcus vary with the chemical composition of the capsule and with environmental conditions.</title>
        <authorList>
            <person name="Tothpal A."/>
            <person name="Desobry K."/>
            <person name="Joshi S."/>
            <person name="Wyllie A.L."/>
            <person name="Weinberger D.M."/>
        </authorList>
    </citation>
    <scope>NUCLEOTIDE SEQUENCE [LARGE SCALE GENOMIC DNA]</scope>
    <source>
        <strain evidence="6">pnumococcus19F</strain>
    </source>
</reference>
<dbReference type="EMBL" id="WNHQ01000683">
    <property type="protein sequence ID" value="MTV73879.1"/>
    <property type="molecule type" value="Genomic_DNA"/>
</dbReference>
<evidence type="ECO:0000256" key="1">
    <source>
        <dbReference type="ARBA" id="ARBA00023015"/>
    </source>
</evidence>
<evidence type="ECO:0000313" key="5">
    <source>
        <dbReference type="EMBL" id="MTV73879.1"/>
    </source>
</evidence>
<evidence type="ECO:0000256" key="3">
    <source>
        <dbReference type="ARBA" id="ARBA00023163"/>
    </source>
</evidence>
<dbReference type="AlphaFoldDB" id="A0A6G2DBH4"/>
<keyword evidence="1" id="KW-0805">Transcription regulation</keyword>
<proteinExistence type="predicted"/>
<keyword evidence="3" id="KW-0804">Transcription</keyword>
<feature type="non-terminal residue" evidence="5">
    <location>
        <position position="1"/>
    </location>
</feature>
<protein>
    <submittedName>
        <fullName evidence="5">AraC family transcriptional regulator</fullName>
    </submittedName>
</protein>